<dbReference type="EMBL" id="GG662466">
    <property type="protein sequence ID" value="EAR83827.2"/>
    <property type="molecule type" value="Genomic_DNA"/>
</dbReference>
<dbReference type="RefSeq" id="XP_001031490.2">
    <property type="nucleotide sequence ID" value="XM_001031490.2"/>
</dbReference>
<protein>
    <submittedName>
        <fullName evidence="4">PB1 domain protein</fullName>
    </submittedName>
</protein>
<feature type="domain" description="PB1" evidence="3">
    <location>
        <begin position="4"/>
        <end position="83"/>
    </location>
</feature>
<dbReference type="Proteomes" id="UP000009168">
    <property type="component" value="Unassembled WGS sequence"/>
</dbReference>
<feature type="region of interest" description="Disordered" evidence="2">
    <location>
        <begin position="333"/>
        <end position="362"/>
    </location>
</feature>
<feature type="compositionally biased region" description="Basic and acidic residues" evidence="2">
    <location>
        <begin position="130"/>
        <end position="147"/>
    </location>
</feature>
<evidence type="ECO:0000313" key="5">
    <source>
        <dbReference type="Proteomes" id="UP000009168"/>
    </source>
</evidence>
<gene>
    <name evidence="4" type="ORF">TTHERM_00823900</name>
</gene>
<proteinExistence type="predicted"/>
<feature type="compositionally biased region" description="Polar residues" evidence="2">
    <location>
        <begin position="148"/>
        <end position="178"/>
    </location>
</feature>
<dbReference type="GeneID" id="7842724"/>
<feature type="coiled-coil region" evidence="1">
    <location>
        <begin position="430"/>
        <end position="457"/>
    </location>
</feature>
<evidence type="ECO:0000259" key="3">
    <source>
        <dbReference type="Pfam" id="PF00564"/>
    </source>
</evidence>
<dbReference type="CDD" id="cd05992">
    <property type="entry name" value="PB1"/>
    <property type="match status" value="1"/>
</dbReference>
<dbReference type="InParanoid" id="I7MFE1"/>
<evidence type="ECO:0000256" key="2">
    <source>
        <dbReference type="SAM" id="MobiDB-lite"/>
    </source>
</evidence>
<feature type="region of interest" description="Disordered" evidence="2">
    <location>
        <begin position="130"/>
        <end position="178"/>
    </location>
</feature>
<reference evidence="5" key="1">
    <citation type="journal article" date="2006" name="PLoS Biol.">
        <title>Macronuclear genome sequence of the ciliate Tetrahymena thermophila, a model eukaryote.</title>
        <authorList>
            <person name="Eisen J.A."/>
            <person name="Coyne R.S."/>
            <person name="Wu M."/>
            <person name="Wu D."/>
            <person name="Thiagarajan M."/>
            <person name="Wortman J.R."/>
            <person name="Badger J.H."/>
            <person name="Ren Q."/>
            <person name="Amedeo P."/>
            <person name="Jones K.M."/>
            <person name="Tallon L.J."/>
            <person name="Delcher A.L."/>
            <person name="Salzberg S.L."/>
            <person name="Silva J.C."/>
            <person name="Haas B.J."/>
            <person name="Majoros W.H."/>
            <person name="Farzad M."/>
            <person name="Carlton J.M."/>
            <person name="Smith R.K. Jr."/>
            <person name="Garg J."/>
            <person name="Pearlman R.E."/>
            <person name="Karrer K.M."/>
            <person name="Sun L."/>
            <person name="Manning G."/>
            <person name="Elde N.C."/>
            <person name="Turkewitz A.P."/>
            <person name="Asai D.J."/>
            <person name="Wilkes D.E."/>
            <person name="Wang Y."/>
            <person name="Cai H."/>
            <person name="Collins K."/>
            <person name="Stewart B.A."/>
            <person name="Lee S.R."/>
            <person name="Wilamowska K."/>
            <person name="Weinberg Z."/>
            <person name="Ruzzo W.L."/>
            <person name="Wloga D."/>
            <person name="Gaertig J."/>
            <person name="Frankel J."/>
            <person name="Tsao C.-C."/>
            <person name="Gorovsky M.A."/>
            <person name="Keeling P.J."/>
            <person name="Waller R.F."/>
            <person name="Patron N.J."/>
            <person name="Cherry J.M."/>
            <person name="Stover N.A."/>
            <person name="Krieger C.J."/>
            <person name="del Toro C."/>
            <person name="Ryder H.F."/>
            <person name="Williamson S.C."/>
            <person name="Barbeau R.A."/>
            <person name="Hamilton E.P."/>
            <person name="Orias E."/>
        </authorList>
    </citation>
    <scope>NUCLEOTIDE SEQUENCE [LARGE SCALE GENOMIC DNA]</scope>
    <source>
        <strain evidence="5">SB210</strain>
    </source>
</reference>
<keyword evidence="5" id="KW-1185">Reference proteome</keyword>
<dbReference type="AlphaFoldDB" id="I7MFE1"/>
<accession>I7MFE1</accession>
<keyword evidence="1" id="KW-0175">Coiled coil</keyword>
<dbReference type="Gene3D" id="3.10.20.90">
    <property type="entry name" value="Phosphatidylinositol 3-kinase Catalytic Subunit, Chain A, domain 1"/>
    <property type="match status" value="1"/>
</dbReference>
<dbReference type="Pfam" id="PF00564">
    <property type="entry name" value="PB1"/>
    <property type="match status" value="1"/>
</dbReference>
<name>I7MFE1_TETTS</name>
<dbReference type="KEGG" id="tet:TTHERM_00823900"/>
<sequence length="712" mass="82813">MVFIKLQYKDNIKKILITKEEITWQKICEILHQIFKLEDSNQIRLVYKDEEGQSEEIEIKTNEQLLETINKRLIKKFIKFFVFYSGVVENDQDALYTSLIDQKSANSKIQNKRKESVGLKAKKKILTQEETQKDQLTEQKNVIDHSDQPTSSLNSIQKEIQNQQPSLSTDIQMQQKNPQKNALIQVETQEQFKTILSKAINKSQVFEEIKGIIRDFINDPLSKGQTANDRLYELKQNESELMEQEYDAKEQQQKTEEEIEYSIQTNLQQISDLVVQNIKEVIDEQLTKQLDLPENYRRPFRKYSEDLFEKKKNTIKNNLTQIVNKELSSPLSPKSLLKKKLGGDDSQKNLDRINSAKTLPDDISEMQEKNISINYRAIKQADSNSNYNSNTSSQSNNLNNTSIQNNLSESIYNTTEGFQSRYLKRKNTNSERILEIIQEQEQTISNIENTLLKTQKISEQQINQQFEQNFRSIHHLFQSINQQNAQKYQTQGAIEIDNNQDSKIVQNSFNRSTKNKTISAYELYLLLDKQVQQYCLPDQYKDDDSDSSTLQGFDSLINEQIILKSKHQRVKSKFIDLIEEEKKEEDIVSNNQFQDNGLESIKTQQNNQKQVFEDTIVQLVSPLKSFKQSQQNDAKSMLQLIKANHFELNENNTENKIDSVVSPKYSNDNNIKSINNSSQEIINEVEDDSDLESNLPKIIMTKKISCSLIQNA</sequence>
<evidence type="ECO:0000313" key="4">
    <source>
        <dbReference type="EMBL" id="EAR83827.2"/>
    </source>
</evidence>
<feature type="compositionally biased region" description="Basic and acidic residues" evidence="2">
    <location>
        <begin position="341"/>
        <end position="351"/>
    </location>
</feature>
<dbReference type="InterPro" id="IPR000270">
    <property type="entry name" value="PB1_dom"/>
</dbReference>
<evidence type="ECO:0000256" key="1">
    <source>
        <dbReference type="SAM" id="Coils"/>
    </source>
</evidence>
<dbReference type="SUPFAM" id="SSF54277">
    <property type="entry name" value="CAD &amp; PB1 domains"/>
    <property type="match status" value="1"/>
</dbReference>
<organism evidence="4 5">
    <name type="scientific">Tetrahymena thermophila (strain SB210)</name>
    <dbReference type="NCBI Taxonomy" id="312017"/>
    <lineage>
        <taxon>Eukaryota</taxon>
        <taxon>Sar</taxon>
        <taxon>Alveolata</taxon>
        <taxon>Ciliophora</taxon>
        <taxon>Intramacronucleata</taxon>
        <taxon>Oligohymenophorea</taxon>
        <taxon>Hymenostomatida</taxon>
        <taxon>Tetrahymenina</taxon>
        <taxon>Tetrahymenidae</taxon>
        <taxon>Tetrahymena</taxon>
    </lineage>
</organism>